<dbReference type="InParanoid" id="A0A0D0BHR9"/>
<evidence type="ECO:0000313" key="1">
    <source>
        <dbReference type="EMBL" id="KIK49159.1"/>
    </source>
</evidence>
<reference evidence="1 2" key="1">
    <citation type="submission" date="2014-04" db="EMBL/GenBank/DDBJ databases">
        <authorList>
            <consortium name="DOE Joint Genome Institute"/>
            <person name="Kuo A."/>
            <person name="Ruytinx J."/>
            <person name="Rineau F."/>
            <person name="Colpaert J."/>
            <person name="Kohler A."/>
            <person name="Nagy L.G."/>
            <person name="Floudas D."/>
            <person name="Copeland A."/>
            <person name="Barry K.W."/>
            <person name="Cichocki N."/>
            <person name="Veneault-Fourrey C."/>
            <person name="LaButti K."/>
            <person name="Lindquist E.A."/>
            <person name="Lipzen A."/>
            <person name="Lundell T."/>
            <person name="Morin E."/>
            <person name="Murat C."/>
            <person name="Sun H."/>
            <person name="Tunlid A."/>
            <person name="Henrissat B."/>
            <person name="Grigoriev I.V."/>
            <person name="Hibbett D.S."/>
            <person name="Martin F."/>
            <person name="Nordberg H.P."/>
            <person name="Cantor M.N."/>
            <person name="Hua S.X."/>
        </authorList>
    </citation>
    <scope>NUCLEOTIDE SEQUENCE [LARGE SCALE GENOMIC DNA]</scope>
    <source>
        <strain evidence="1 2">UH-Slu-Lm8-n1</strain>
    </source>
</reference>
<protein>
    <submittedName>
        <fullName evidence="1">Uncharacterized protein</fullName>
    </submittedName>
</protein>
<reference evidence="2" key="2">
    <citation type="submission" date="2015-01" db="EMBL/GenBank/DDBJ databases">
        <title>Evolutionary Origins and Diversification of the Mycorrhizal Mutualists.</title>
        <authorList>
            <consortium name="DOE Joint Genome Institute"/>
            <consortium name="Mycorrhizal Genomics Consortium"/>
            <person name="Kohler A."/>
            <person name="Kuo A."/>
            <person name="Nagy L.G."/>
            <person name="Floudas D."/>
            <person name="Copeland A."/>
            <person name="Barry K.W."/>
            <person name="Cichocki N."/>
            <person name="Veneault-Fourrey C."/>
            <person name="LaButti K."/>
            <person name="Lindquist E.A."/>
            <person name="Lipzen A."/>
            <person name="Lundell T."/>
            <person name="Morin E."/>
            <person name="Murat C."/>
            <person name="Riley R."/>
            <person name="Ohm R."/>
            <person name="Sun H."/>
            <person name="Tunlid A."/>
            <person name="Henrissat B."/>
            <person name="Grigoriev I.V."/>
            <person name="Hibbett D.S."/>
            <person name="Martin F."/>
        </authorList>
    </citation>
    <scope>NUCLEOTIDE SEQUENCE [LARGE SCALE GENOMIC DNA]</scope>
    <source>
        <strain evidence="2">UH-Slu-Lm8-n1</strain>
    </source>
</reference>
<dbReference type="Proteomes" id="UP000054485">
    <property type="component" value="Unassembled WGS sequence"/>
</dbReference>
<dbReference type="AlphaFoldDB" id="A0A0D0BHR9"/>
<evidence type="ECO:0000313" key="2">
    <source>
        <dbReference type="Proteomes" id="UP000054485"/>
    </source>
</evidence>
<name>A0A0D0BHR9_9AGAM</name>
<accession>A0A0D0BHR9</accession>
<keyword evidence="2" id="KW-1185">Reference proteome</keyword>
<organism evidence="1 2">
    <name type="scientific">Suillus luteus UH-Slu-Lm8-n1</name>
    <dbReference type="NCBI Taxonomy" id="930992"/>
    <lineage>
        <taxon>Eukaryota</taxon>
        <taxon>Fungi</taxon>
        <taxon>Dikarya</taxon>
        <taxon>Basidiomycota</taxon>
        <taxon>Agaricomycotina</taxon>
        <taxon>Agaricomycetes</taxon>
        <taxon>Agaricomycetidae</taxon>
        <taxon>Boletales</taxon>
        <taxon>Suillineae</taxon>
        <taxon>Suillaceae</taxon>
        <taxon>Suillus</taxon>
    </lineage>
</organism>
<proteinExistence type="predicted"/>
<dbReference type="HOGENOM" id="CLU_2924259_0_0_1"/>
<gene>
    <name evidence="1" type="ORF">CY34DRAFT_797551</name>
</gene>
<sequence>MLSIHVQTQSLSTYPQSISGVFRRVHYENIEFRNYKLILVIDDPTYTKYGNIVKEINRRWK</sequence>
<dbReference type="EMBL" id="KN835134">
    <property type="protein sequence ID" value="KIK49159.1"/>
    <property type="molecule type" value="Genomic_DNA"/>
</dbReference>